<dbReference type="EC" id="2.5.1.129" evidence="7"/>
<evidence type="ECO:0000256" key="2">
    <source>
        <dbReference type="ARBA" id="ARBA00022630"/>
    </source>
</evidence>
<dbReference type="PANTHER" id="PTHR43374:SF1">
    <property type="entry name" value="FLAVIN PRENYLTRANSFERASE PAD1, MITOCHONDRIAL"/>
    <property type="match status" value="1"/>
</dbReference>
<dbReference type="NCBIfam" id="TIGR00421">
    <property type="entry name" value="ubiX_pad"/>
    <property type="match status" value="1"/>
</dbReference>
<feature type="binding site" evidence="7">
    <location>
        <position position="138"/>
    </location>
    <ligand>
        <name>FMN</name>
        <dbReference type="ChEBI" id="CHEBI:58210"/>
    </ligand>
</feature>
<comment type="caution">
    <text evidence="9">The sequence shown here is derived from an EMBL/GenBank/DDBJ whole genome shotgun (WGS) entry which is preliminary data.</text>
</comment>
<feature type="binding site" evidence="7">
    <location>
        <position position="184"/>
    </location>
    <ligand>
        <name>dimethylallyl phosphate</name>
        <dbReference type="ChEBI" id="CHEBI:88052"/>
    </ligand>
</feature>
<dbReference type="GO" id="GO:0106141">
    <property type="term" value="F:flavin prenyltransferase activity"/>
    <property type="evidence" value="ECO:0007669"/>
    <property type="project" value="UniProtKB-EC"/>
</dbReference>
<evidence type="ECO:0000259" key="8">
    <source>
        <dbReference type="Pfam" id="PF02441"/>
    </source>
</evidence>
<feature type="binding site" evidence="7">
    <location>
        <begin position="12"/>
        <end position="14"/>
    </location>
    <ligand>
        <name>FMN</name>
        <dbReference type="ChEBI" id="CHEBI:58210"/>
    </ligand>
</feature>
<evidence type="ECO:0000256" key="4">
    <source>
        <dbReference type="ARBA" id="ARBA00022679"/>
    </source>
</evidence>
<evidence type="ECO:0000313" key="9">
    <source>
        <dbReference type="EMBL" id="EWH09441.1"/>
    </source>
</evidence>
<evidence type="ECO:0000256" key="6">
    <source>
        <dbReference type="ARBA" id="ARBA00060793"/>
    </source>
</evidence>
<dbReference type="eggNOG" id="COG0163">
    <property type="taxonomic scope" value="Bacteria"/>
</dbReference>
<reference evidence="9 10" key="1">
    <citation type="journal article" date="2014" name="Genome Announc.">
        <title>Draft Genome Sequence of the Agar-Degrading Bacterium Catenovulum sp. Strain DS-2, Isolated from Intestines of Haliotis diversicolor.</title>
        <authorList>
            <person name="Shan D."/>
            <person name="Li X."/>
            <person name="Gu Z."/>
            <person name="Wei G."/>
            <person name="Gao Z."/>
            <person name="Shao Z."/>
        </authorList>
    </citation>
    <scope>NUCLEOTIDE SEQUENCE [LARGE SCALE GENOMIC DNA]</scope>
    <source>
        <strain evidence="9 10">DS-2</strain>
    </source>
</reference>
<keyword evidence="4 7" id="KW-0808">Transferase</keyword>
<dbReference type="GO" id="GO:0016831">
    <property type="term" value="F:carboxy-lyase activity"/>
    <property type="evidence" value="ECO:0007669"/>
    <property type="project" value="TreeGrafter"/>
</dbReference>
<keyword evidence="3 7" id="KW-0288">FMN</keyword>
<dbReference type="AlphaFoldDB" id="W7QBR9"/>
<dbReference type="Pfam" id="PF02441">
    <property type="entry name" value="Flavoprotein"/>
    <property type="match status" value="1"/>
</dbReference>
<feature type="binding site" evidence="7">
    <location>
        <position position="38"/>
    </location>
    <ligand>
        <name>FMN</name>
        <dbReference type="ChEBI" id="CHEBI:58210"/>
    </ligand>
</feature>
<dbReference type="Proteomes" id="UP000019276">
    <property type="component" value="Unassembled WGS sequence"/>
</dbReference>
<feature type="binding site" evidence="7">
    <location>
        <position position="168"/>
    </location>
    <ligand>
        <name>dimethylallyl phosphate</name>
        <dbReference type="ChEBI" id="CHEBI:88052"/>
    </ligand>
</feature>
<evidence type="ECO:0000313" key="10">
    <source>
        <dbReference type="Proteomes" id="UP000019276"/>
    </source>
</evidence>
<protein>
    <recommendedName>
        <fullName evidence="7">Flavin prenyltransferase UbiX</fullName>
        <ecNumber evidence="7">2.5.1.129</ecNumber>
    </recommendedName>
</protein>
<dbReference type="RefSeq" id="WP_035015090.1">
    <property type="nucleotide sequence ID" value="NZ_ARZY01000023.1"/>
</dbReference>
<gene>
    <name evidence="7" type="primary">ubiX</name>
    <name evidence="9" type="ORF">DS2_12178</name>
</gene>
<dbReference type="InterPro" id="IPR003382">
    <property type="entry name" value="Flavoprotein"/>
</dbReference>
<dbReference type="NCBIfam" id="NF004685">
    <property type="entry name" value="PRK06029.1"/>
    <property type="match status" value="1"/>
</dbReference>
<dbReference type="OrthoDB" id="9781577at2"/>
<dbReference type="InterPro" id="IPR004507">
    <property type="entry name" value="UbiX-like"/>
</dbReference>
<dbReference type="SUPFAM" id="SSF52507">
    <property type="entry name" value="Homo-oligomeric flavin-containing Cys decarboxylases, HFCD"/>
    <property type="match status" value="1"/>
</dbReference>
<evidence type="ECO:0000256" key="7">
    <source>
        <dbReference type="HAMAP-Rule" id="MF_01984"/>
    </source>
</evidence>
<accession>W7QBR9</accession>
<comment type="caution">
    <text evidence="7">Lacks conserved residue(s) required for the propagation of feature annotation.</text>
</comment>
<comment type="function">
    <text evidence="7">Flavin prenyltransferase that catalyzes the synthesis of the prenylated FMN cofactor (prenyl-FMN) for 4-hydroxy-3-polyprenylbenzoic acid decarboxylase UbiD. The prenyltransferase is metal-independent and links a dimethylallyl moiety from dimethylallyl monophosphate (DMAP) to the flavin N5 and C6 atoms of FMN.</text>
</comment>
<evidence type="ECO:0000256" key="1">
    <source>
        <dbReference type="ARBA" id="ARBA00022602"/>
    </source>
</evidence>
<evidence type="ECO:0000256" key="5">
    <source>
        <dbReference type="ARBA" id="ARBA00050612"/>
    </source>
</evidence>
<dbReference type="Gene3D" id="3.40.50.1950">
    <property type="entry name" value="Flavin prenyltransferase-like"/>
    <property type="match status" value="1"/>
</dbReference>
<dbReference type="PATRIC" id="fig|1328313.3.peg.2488"/>
<dbReference type="PANTHER" id="PTHR43374">
    <property type="entry name" value="FLAVIN PRENYLTRANSFERASE"/>
    <property type="match status" value="1"/>
</dbReference>
<sequence>MNQQQLTLALTGASGMPYALKLLQALVKANWQVHLLISSAAKVVLKTETELDIPSQPKAAQAFLTEYCQAQPEQILCYGKDDWFSPVASGSAAPKYMVICPCSMGTVSAVTHGASDNLIERAADVVIKEKGQLIIVPREMPFSAIHLDNMAKLAHLGVTVMPANPGFYHAPKTIDDLVEFVVARILDHIGVEQTMVKPWGYKPK</sequence>
<keyword evidence="2 7" id="KW-0285">Flavoprotein</keyword>
<comment type="similarity">
    <text evidence="6 7">Belongs to the UbiX/PAD1 family.</text>
</comment>
<dbReference type="InterPro" id="IPR036551">
    <property type="entry name" value="Flavin_trans-like"/>
</dbReference>
<dbReference type="FunFam" id="3.40.50.1950:FF:000001">
    <property type="entry name" value="Flavin prenyltransferase UbiX"/>
    <property type="match status" value="1"/>
</dbReference>
<proteinExistence type="inferred from homology"/>
<dbReference type="EMBL" id="ARZY01000023">
    <property type="protein sequence ID" value="EWH09441.1"/>
    <property type="molecule type" value="Genomic_DNA"/>
</dbReference>
<keyword evidence="10" id="KW-1185">Reference proteome</keyword>
<organism evidence="9 10">
    <name type="scientific">Catenovulum agarivorans DS-2</name>
    <dbReference type="NCBI Taxonomy" id="1328313"/>
    <lineage>
        <taxon>Bacteria</taxon>
        <taxon>Pseudomonadati</taxon>
        <taxon>Pseudomonadota</taxon>
        <taxon>Gammaproteobacteria</taxon>
        <taxon>Alteromonadales</taxon>
        <taxon>Alteromonadaceae</taxon>
        <taxon>Catenovulum</taxon>
    </lineage>
</organism>
<dbReference type="STRING" id="1328313.DS2_12178"/>
<evidence type="ECO:0000256" key="3">
    <source>
        <dbReference type="ARBA" id="ARBA00022643"/>
    </source>
</evidence>
<keyword evidence="1 7" id="KW-0637">Prenyltransferase</keyword>
<feature type="domain" description="Flavoprotein" evidence="8">
    <location>
        <begin position="5"/>
        <end position="188"/>
    </location>
</feature>
<dbReference type="HAMAP" id="MF_01984">
    <property type="entry name" value="ubiX_pad"/>
    <property type="match status" value="1"/>
</dbReference>
<comment type="catalytic activity">
    <reaction evidence="5 7">
        <text>dimethylallyl phosphate + FMNH2 = prenylated FMNH2 + phosphate</text>
        <dbReference type="Rhea" id="RHEA:37743"/>
        <dbReference type="ChEBI" id="CHEBI:43474"/>
        <dbReference type="ChEBI" id="CHEBI:57618"/>
        <dbReference type="ChEBI" id="CHEBI:87467"/>
        <dbReference type="ChEBI" id="CHEBI:88052"/>
        <dbReference type="EC" id="2.5.1.129"/>
    </reaction>
</comment>
<feature type="binding site" evidence="7">
    <location>
        <begin position="103"/>
        <end position="106"/>
    </location>
    <ligand>
        <name>FMN</name>
        <dbReference type="ChEBI" id="CHEBI:58210"/>
    </ligand>
</feature>
<name>W7QBR9_9ALTE</name>